<protein>
    <recommendedName>
        <fullName evidence="5">DUF4013 domain-containing protein</fullName>
    </recommendedName>
</protein>
<feature type="transmembrane region" description="Helical" evidence="2">
    <location>
        <begin position="135"/>
        <end position="167"/>
    </location>
</feature>
<evidence type="ECO:0000313" key="4">
    <source>
        <dbReference type="Proteomes" id="UP000005801"/>
    </source>
</evidence>
<name>A6FYE0_9BACT</name>
<dbReference type="AlphaFoldDB" id="A6FYE0"/>
<feature type="transmembrane region" description="Helical" evidence="2">
    <location>
        <begin position="102"/>
        <end position="129"/>
    </location>
</feature>
<keyword evidence="2" id="KW-0812">Transmembrane</keyword>
<dbReference type="EMBL" id="ABCS01000003">
    <property type="protein sequence ID" value="EDM81519.1"/>
    <property type="molecule type" value="Genomic_DNA"/>
</dbReference>
<dbReference type="Proteomes" id="UP000005801">
    <property type="component" value="Unassembled WGS sequence"/>
</dbReference>
<gene>
    <name evidence="3" type="ORF">PPSIR1_40050</name>
</gene>
<dbReference type="InterPro" id="IPR025098">
    <property type="entry name" value="DUF4013"/>
</dbReference>
<accession>A6FYE0</accession>
<dbReference type="RefSeq" id="WP_006969489.1">
    <property type="nucleotide sequence ID" value="NZ_ABCS01000003.1"/>
</dbReference>
<keyword evidence="2" id="KW-0472">Membrane</keyword>
<evidence type="ECO:0000313" key="3">
    <source>
        <dbReference type="EMBL" id="EDM81519.1"/>
    </source>
</evidence>
<evidence type="ECO:0000256" key="1">
    <source>
        <dbReference type="SAM" id="MobiDB-lite"/>
    </source>
</evidence>
<keyword evidence="2" id="KW-1133">Transmembrane helix</keyword>
<sequence length="259" mass="27805">MSVNPYAAPSPPPTSDDAAAPPEQFTGRLSAWEAMRFGVGEVGMVNLLIALVLMMIPIVGPIALMGWLSDIHRRLARRESPAVERIGFDDPMEPLRAGLVPFVAQMVASMVISLPATALTLAVVFPLAALDDPGAAVLIVFGLAFTLLMVVAFIFGALIMNPVMIIAELTGSFSKTFDLDLVWRMGKATWLPALLASLVFMALAMVLMMLGVVAFFVGIYIAAMMLQFASAHLRWQIYELWLAQGGEALDIEPGKGASL</sequence>
<feature type="region of interest" description="Disordered" evidence="1">
    <location>
        <begin position="1"/>
        <end position="22"/>
    </location>
</feature>
<evidence type="ECO:0008006" key="5">
    <source>
        <dbReference type="Google" id="ProtNLM"/>
    </source>
</evidence>
<organism evidence="3 4">
    <name type="scientific">Plesiocystis pacifica SIR-1</name>
    <dbReference type="NCBI Taxonomy" id="391625"/>
    <lineage>
        <taxon>Bacteria</taxon>
        <taxon>Pseudomonadati</taxon>
        <taxon>Myxococcota</taxon>
        <taxon>Polyangia</taxon>
        <taxon>Nannocystales</taxon>
        <taxon>Nannocystaceae</taxon>
        <taxon>Plesiocystis</taxon>
    </lineage>
</organism>
<comment type="caution">
    <text evidence="3">The sequence shown here is derived from an EMBL/GenBank/DDBJ whole genome shotgun (WGS) entry which is preliminary data.</text>
</comment>
<proteinExistence type="predicted"/>
<feature type="transmembrane region" description="Helical" evidence="2">
    <location>
        <begin position="45"/>
        <end position="68"/>
    </location>
</feature>
<dbReference type="eggNOG" id="ENOG5033E1V">
    <property type="taxonomic scope" value="Bacteria"/>
</dbReference>
<dbReference type="Pfam" id="PF13197">
    <property type="entry name" value="DUF4013"/>
    <property type="match status" value="1"/>
</dbReference>
<reference evidence="3 4" key="1">
    <citation type="submission" date="2007-06" db="EMBL/GenBank/DDBJ databases">
        <authorList>
            <person name="Shimkets L."/>
            <person name="Ferriera S."/>
            <person name="Johnson J."/>
            <person name="Kravitz S."/>
            <person name="Beeson K."/>
            <person name="Sutton G."/>
            <person name="Rogers Y.-H."/>
            <person name="Friedman R."/>
            <person name="Frazier M."/>
            <person name="Venter J.C."/>
        </authorList>
    </citation>
    <scope>NUCLEOTIDE SEQUENCE [LARGE SCALE GENOMIC DNA]</scope>
    <source>
        <strain evidence="3 4">SIR-1</strain>
    </source>
</reference>
<evidence type="ECO:0000256" key="2">
    <source>
        <dbReference type="SAM" id="Phobius"/>
    </source>
</evidence>
<dbReference type="STRING" id="391625.PPSIR1_40050"/>
<keyword evidence="4" id="KW-1185">Reference proteome</keyword>